<gene>
    <name evidence="1" type="ORF">Glove_87g15</name>
</gene>
<dbReference type="AlphaFoldDB" id="A0A397JCY9"/>
<dbReference type="EMBL" id="PQFF01000083">
    <property type="protein sequence ID" value="RHZ83796.1"/>
    <property type="molecule type" value="Genomic_DNA"/>
</dbReference>
<name>A0A397JCY9_9GLOM</name>
<dbReference type="Proteomes" id="UP000266861">
    <property type="component" value="Unassembled WGS sequence"/>
</dbReference>
<organism evidence="1 2">
    <name type="scientific">Diversispora epigaea</name>
    <dbReference type="NCBI Taxonomy" id="1348612"/>
    <lineage>
        <taxon>Eukaryota</taxon>
        <taxon>Fungi</taxon>
        <taxon>Fungi incertae sedis</taxon>
        <taxon>Mucoromycota</taxon>
        <taxon>Glomeromycotina</taxon>
        <taxon>Glomeromycetes</taxon>
        <taxon>Diversisporales</taxon>
        <taxon>Diversisporaceae</taxon>
        <taxon>Diversispora</taxon>
    </lineage>
</organism>
<protein>
    <recommendedName>
        <fullName evidence="3">BTB domain-containing protein</fullName>
    </recommendedName>
</protein>
<reference evidence="1 2" key="1">
    <citation type="submission" date="2018-08" db="EMBL/GenBank/DDBJ databases">
        <title>Genome and evolution of the arbuscular mycorrhizal fungus Diversispora epigaea (formerly Glomus versiforme) and its bacterial endosymbionts.</title>
        <authorList>
            <person name="Sun X."/>
            <person name="Fei Z."/>
            <person name="Harrison M."/>
        </authorList>
    </citation>
    <scope>NUCLEOTIDE SEQUENCE [LARGE SCALE GENOMIC DNA]</scope>
    <source>
        <strain evidence="1 2">IT104</strain>
    </source>
</reference>
<proteinExistence type="predicted"/>
<evidence type="ECO:0008006" key="3">
    <source>
        <dbReference type="Google" id="ProtNLM"/>
    </source>
</evidence>
<evidence type="ECO:0000313" key="2">
    <source>
        <dbReference type="Proteomes" id="UP000266861"/>
    </source>
</evidence>
<evidence type="ECO:0000313" key="1">
    <source>
        <dbReference type="EMBL" id="RHZ83796.1"/>
    </source>
</evidence>
<keyword evidence="2" id="KW-1185">Reference proteome</keyword>
<dbReference type="OrthoDB" id="2429099at2759"/>
<accession>A0A397JCY9</accession>
<sequence>MLSLLPSSTAANSNRDEQQQQQNFYELHILCRTSYSESHYVKIFLARRIKIVSIFIMNERFELVECNLGIIKEYNVVTEVDKEENMKSFTHILLSYIIVRLTVQIFEIILKYFYGGIVNIENTDTKTVYDLMVNANELELKEQSRKLESYLFESKSSWLRTHFPFFIIQSLIIMNLKIRKNDPKKILSIENNSVNSDGALCYLNDRNIGNL</sequence>
<comment type="caution">
    <text evidence="1">The sequence shown here is derived from an EMBL/GenBank/DDBJ whole genome shotgun (WGS) entry which is preliminary data.</text>
</comment>